<reference evidence="5" key="1">
    <citation type="journal article" date="2014" name="Science">
        <title>Nonhuman genetics. Genomic basis for the convergent evolution of electric organs.</title>
        <authorList>
            <person name="Gallant J.R."/>
            <person name="Traeger L.L."/>
            <person name="Volkening J.D."/>
            <person name="Moffett H."/>
            <person name="Chen P.H."/>
            <person name="Novina C.D."/>
            <person name="Phillips G.N.Jr."/>
            <person name="Anand R."/>
            <person name="Wells G.B."/>
            <person name="Pinch M."/>
            <person name="Guth R."/>
            <person name="Unguez G.A."/>
            <person name="Albert J.S."/>
            <person name="Zakon H.H."/>
            <person name="Samanta M.P."/>
            <person name="Sussman M.R."/>
        </authorList>
    </citation>
    <scope>NUCLEOTIDE SEQUENCE [LARGE SCALE GENOMIC DNA]</scope>
</reference>
<dbReference type="CDD" id="cd00609">
    <property type="entry name" value="AAT_like"/>
    <property type="match status" value="1"/>
</dbReference>
<evidence type="ECO:0000256" key="1">
    <source>
        <dbReference type="ARBA" id="ARBA00022898"/>
    </source>
</evidence>
<dbReference type="GO" id="GO:0030170">
    <property type="term" value="F:pyridoxal phosphate binding"/>
    <property type="evidence" value="ECO:0007669"/>
    <property type="project" value="InterPro"/>
</dbReference>
<dbReference type="Ensembl" id="ENSEEET00000039019.2">
    <property type="protein sequence ID" value="ENSEEEP00000038576.2"/>
    <property type="gene ID" value="ENSEEEG00000018272.2"/>
</dbReference>
<dbReference type="PRINTS" id="PR00753">
    <property type="entry name" value="ACCSYNTHASE"/>
</dbReference>
<dbReference type="InterPro" id="IPR004839">
    <property type="entry name" value="Aminotransferase_I/II_large"/>
</dbReference>
<dbReference type="InterPro" id="IPR015422">
    <property type="entry name" value="PyrdxlP-dep_Trfase_small"/>
</dbReference>
<dbReference type="Gene3D" id="3.90.1150.10">
    <property type="entry name" value="Aspartate Aminotransferase, domain 1"/>
    <property type="match status" value="1"/>
</dbReference>
<dbReference type="GO" id="GO:0006520">
    <property type="term" value="P:amino acid metabolic process"/>
    <property type="evidence" value="ECO:0007669"/>
    <property type="project" value="TreeGrafter"/>
</dbReference>
<name>A0A4W4GQ00_ELEEL</name>
<keyword evidence="5" id="KW-1185">Reference proteome</keyword>
<dbReference type="Proteomes" id="UP000314983">
    <property type="component" value="Chromosome 2"/>
</dbReference>
<feature type="signal peptide" evidence="2">
    <location>
        <begin position="1"/>
        <end position="15"/>
    </location>
</feature>
<dbReference type="GO" id="GO:0008483">
    <property type="term" value="F:transaminase activity"/>
    <property type="evidence" value="ECO:0007669"/>
    <property type="project" value="TreeGrafter"/>
</dbReference>
<protein>
    <recommendedName>
        <fullName evidence="3">Aminotransferase class I/classII large domain-containing protein</fullName>
    </recommendedName>
</protein>
<dbReference type="GeneTree" id="ENSGT00940000175293"/>
<sequence>MLMCLLIVWVGGSFADAILIPTPFYGVITEDVSLYSGVKLYHVPLDSKPLGKDRPFHLTAEKLDQALQRAKHQGVNVRALVLINPHNPLGEIYTSEEMNSFLKFAKEHVLHVIVDEIYMLSVFGEDITFHSVLSLDRLPDPQRTHVIWGLSKDFAMAGVRVGVVYSENTDLVQALDRLGNLHGVGGPTQHQVALMLRDHEWVNDVFLPENRRRLREAHGFVSSQLTKLGIPYLHRGAGFFIWADFSKYLKEHSFTEELRLWRCFLTHRVLLSCGQAFSCSSPGWFRIVFSDQQRRLQLGLFTLCSMTHFLKCFRCCSL</sequence>
<proteinExistence type="predicted"/>
<dbReference type="InterPro" id="IPR015424">
    <property type="entry name" value="PyrdxlP-dep_Trfase"/>
</dbReference>
<dbReference type="Gene3D" id="3.40.640.10">
    <property type="entry name" value="Type I PLP-dependent aspartate aminotransferase-like (Major domain)"/>
    <property type="match status" value="1"/>
</dbReference>
<accession>A0A4W4GQ00</accession>
<reference evidence="4" key="3">
    <citation type="submission" date="2020-05" db="EMBL/GenBank/DDBJ databases">
        <title>Electrophorus electricus (electric eel) genome, fEleEle1, primary haplotype.</title>
        <authorList>
            <person name="Myers G."/>
            <person name="Meyer A."/>
            <person name="Fedrigo O."/>
            <person name="Formenti G."/>
            <person name="Rhie A."/>
            <person name="Tracey A."/>
            <person name="Sims Y."/>
            <person name="Jarvis E.D."/>
        </authorList>
    </citation>
    <scope>NUCLEOTIDE SEQUENCE [LARGE SCALE GENOMIC DNA]</scope>
</reference>
<evidence type="ECO:0000259" key="3">
    <source>
        <dbReference type="Pfam" id="PF00155"/>
    </source>
</evidence>
<dbReference type="InterPro" id="IPR050478">
    <property type="entry name" value="Ethylene_sulfur-biosynth"/>
</dbReference>
<keyword evidence="1" id="KW-0663">Pyridoxal phosphate</keyword>
<organism evidence="4 5">
    <name type="scientific">Electrophorus electricus</name>
    <name type="common">Electric eel</name>
    <name type="synonym">Gymnotus electricus</name>
    <dbReference type="NCBI Taxonomy" id="8005"/>
    <lineage>
        <taxon>Eukaryota</taxon>
        <taxon>Metazoa</taxon>
        <taxon>Chordata</taxon>
        <taxon>Craniata</taxon>
        <taxon>Vertebrata</taxon>
        <taxon>Euteleostomi</taxon>
        <taxon>Actinopterygii</taxon>
        <taxon>Neopterygii</taxon>
        <taxon>Teleostei</taxon>
        <taxon>Ostariophysi</taxon>
        <taxon>Gymnotiformes</taxon>
        <taxon>Gymnotoidei</taxon>
        <taxon>Gymnotidae</taxon>
        <taxon>Electrophorus</taxon>
    </lineage>
</organism>
<reference evidence="4" key="5">
    <citation type="submission" date="2025-09" db="UniProtKB">
        <authorList>
            <consortium name="Ensembl"/>
        </authorList>
    </citation>
    <scope>IDENTIFICATION</scope>
</reference>
<feature type="domain" description="Aminotransferase class I/classII large" evidence="3">
    <location>
        <begin position="16"/>
        <end position="289"/>
    </location>
</feature>
<keyword evidence="2" id="KW-0732">Signal</keyword>
<dbReference type="PANTHER" id="PTHR43795">
    <property type="entry name" value="BIFUNCTIONAL ASPARTATE AMINOTRANSFERASE AND GLUTAMATE/ASPARTATE-PREPHENATE AMINOTRANSFERASE-RELATED"/>
    <property type="match status" value="1"/>
</dbReference>
<feature type="chain" id="PRO_5044275531" description="Aminotransferase class I/classII large domain-containing protein" evidence="2">
    <location>
        <begin position="16"/>
        <end position="318"/>
    </location>
</feature>
<dbReference type="PANTHER" id="PTHR43795:SF17">
    <property type="entry name" value="1-AMINOCYCLOPROPANE-1-CARBOXYLATE SYNTHASE-LIKE PROTEIN 1"/>
    <property type="match status" value="1"/>
</dbReference>
<evidence type="ECO:0000256" key="2">
    <source>
        <dbReference type="SAM" id="SignalP"/>
    </source>
</evidence>
<dbReference type="AlphaFoldDB" id="A0A4W4GQ00"/>
<reference evidence="5" key="2">
    <citation type="journal article" date="2017" name="Sci. Adv.">
        <title>A tail of two voltages: Proteomic comparison of the three electric organs of the electric eel.</title>
        <authorList>
            <person name="Traeger L.L."/>
            <person name="Sabat G."/>
            <person name="Barrett-Wilt G.A."/>
            <person name="Wells G.B."/>
            <person name="Sussman M.R."/>
        </authorList>
    </citation>
    <scope>NUCLEOTIDE SEQUENCE [LARGE SCALE GENOMIC DNA]</scope>
</reference>
<dbReference type="SUPFAM" id="SSF53383">
    <property type="entry name" value="PLP-dependent transferases"/>
    <property type="match status" value="1"/>
</dbReference>
<dbReference type="InterPro" id="IPR015421">
    <property type="entry name" value="PyrdxlP-dep_Trfase_major"/>
</dbReference>
<evidence type="ECO:0000313" key="4">
    <source>
        <dbReference type="Ensembl" id="ENSEEEP00000038576.2"/>
    </source>
</evidence>
<evidence type="ECO:0000313" key="5">
    <source>
        <dbReference type="Proteomes" id="UP000314983"/>
    </source>
</evidence>
<reference evidence="4" key="4">
    <citation type="submission" date="2025-08" db="UniProtKB">
        <authorList>
            <consortium name="Ensembl"/>
        </authorList>
    </citation>
    <scope>IDENTIFICATION</scope>
</reference>
<dbReference type="Pfam" id="PF00155">
    <property type="entry name" value="Aminotran_1_2"/>
    <property type="match status" value="1"/>
</dbReference>